<dbReference type="RefSeq" id="WP_344876477.1">
    <property type="nucleotide sequence ID" value="NZ_BAAAZP010000048.1"/>
</dbReference>
<feature type="transmembrane region" description="Helical" evidence="1">
    <location>
        <begin position="225"/>
        <end position="245"/>
    </location>
</feature>
<feature type="transmembrane region" description="Helical" evidence="1">
    <location>
        <begin position="171"/>
        <end position="191"/>
    </location>
</feature>
<feature type="transmembrane region" description="Helical" evidence="1">
    <location>
        <begin position="145"/>
        <end position="164"/>
    </location>
</feature>
<reference evidence="3" key="1">
    <citation type="journal article" date="2019" name="Int. J. Syst. Evol. Microbiol.">
        <title>The Global Catalogue of Microorganisms (GCM) 10K type strain sequencing project: providing services to taxonomists for standard genome sequencing and annotation.</title>
        <authorList>
            <consortium name="The Broad Institute Genomics Platform"/>
            <consortium name="The Broad Institute Genome Sequencing Center for Infectious Disease"/>
            <person name="Wu L."/>
            <person name="Ma J."/>
        </authorList>
    </citation>
    <scope>NUCLEOTIDE SEQUENCE [LARGE SCALE GENOMIC DNA]</scope>
    <source>
        <strain evidence="3">JCM 16904</strain>
    </source>
</reference>
<evidence type="ECO:0000313" key="2">
    <source>
        <dbReference type="EMBL" id="GAA3661216.1"/>
    </source>
</evidence>
<evidence type="ECO:0000313" key="3">
    <source>
        <dbReference type="Proteomes" id="UP001500902"/>
    </source>
</evidence>
<evidence type="ECO:0000256" key="1">
    <source>
        <dbReference type="SAM" id="Phobius"/>
    </source>
</evidence>
<protein>
    <submittedName>
        <fullName evidence="2">Uncharacterized protein</fullName>
    </submittedName>
</protein>
<organism evidence="2 3">
    <name type="scientific">Nonomuraea antimicrobica</name>
    <dbReference type="NCBI Taxonomy" id="561173"/>
    <lineage>
        <taxon>Bacteria</taxon>
        <taxon>Bacillati</taxon>
        <taxon>Actinomycetota</taxon>
        <taxon>Actinomycetes</taxon>
        <taxon>Streptosporangiales</taxon>
        <taxon>Streptosporangiaceae</taxon>
        <taxon>Nonomuraea</taxon>
    </lineage>
</organism>
<keyword evidence="1" id="KW-1133">Transmembrane helix</keyword>
<feature type="transmembrane region" description="Helical" evidence="1">
    <location>
        <begin position="107"/>
        <end position="130"/>
    </location>
</feature>
<sequence>MLNHDGFVRAGRRAGRSALLAASWGEGMRWRLAASVVCALVAAALAAAQVLAAHRLGINEWTTAGGSYSEYIDWDHALTRSTWYPVASTLVASAITYRVFRRMPWSWLWLPPVAWLGSCLTAAPLLYALASATPEAGINSSPLEVAWATIIGGAIGVAAAMAALRDREIGVGLLAYTLWVSLLEFTWPWWWDRAPTFDPMLTEGTLSGKTGEYVVKATFIEAGGITAGLIGPVMVSGIIAAWAAAQHGRRNHGVQAGVAGPLLLFSVYVTIDPGLDNQDSIQATLWANSLLAVLIGLCVSLLTATVAQIIAKQKQAGAFWFRTRIRL</sequence>
<keyword evidence="1" id="KW-0472">Membrane</keyword>
<comment type="caution">
    <text evidence="2">The sequence shown here is derived from an EMBL/GenBank/DDBJ whole genome shotgun (WGS) entry which is preliminary data.</text>
</comment>
<dbReference type="Proteomes" id="UP001500902">
    <property type="component" value="Unassembled WGS sequence"/>
</dbReference>
<feature type="transmembrane region" description="Helical" evidence="1">
    <location>
        <begin position="291"/>
        <end position="311"/>
    </location>
</feature>
<gene>
    <name evidence="2" type="ORF">GCM10022224_025860</name>
</gene>
<feature type="transmembrane region" description="Helical" evidence="1">
    <location>
        <begin position="252"/>
        <end position="271"/>
    </location>
</feature>
<proteinExistence type="predicted"/>
<name>A0ABP7BHR7_9ACTN</name>
<keyword evidence="3" id="KW-1185">Reference proteome</keyword>
<accession>A0ABP7BHR7</accession>
<keyword evidence="1" id="KW-0812">Transmembrane</keyword>
<dbReference type="EMBL" id="BAAAZP010000048">
    <property type="protein sequence ID" value="GAA3661216.1"/>
    <property type="molecule type" value="Genomic_DNA"/>
</dbReference>